<name>A0AAV4BR06_9GAST</name>
<comment type="caution">
    <text evidence="1">The sequence shown here is derived from an EMBL/GenBank/DDBJ whole genome shotgun (WGS) entry which is preliminary data.</text>
</comment>
<organism evidence="1 2">
    <name type="scientific">Plakobranchus ocellatus</name>
    <dbReference type="NCBI Taxonomy" id="259542"/>
    <lineage>
        <taxon>Eukaryota</taxon>
        <taxon>Metazoa</taxon>
        <taxon>Spiralia</taxon>
        <taxon>Lophotrochozoa</taxon>
        <taxon>Mollusca</taxon>
        <taxon>Gastropoda</taxon>
        <taxon>Heterobranchia</taxon>
        <taxon>Euthyneura</taxon>
        <taxon>Panpulmonata</taxon>
        <taxon>Sacoglossa</taxon>
        <taxon>Placobranchoidea</taxon>
        <taxon>Plakobranchidae</taxon>
        <taxon>Plakobranchus</taxon>
    </lineage>
</organism>
<dbReference type="EMBL" id="BLXT01005500">
    <property type="protein sequence ID" value="GFO23035.1"/>
    <property type="molecule type" value="Genomic_DNA"/>
</dbReference>
<dbReference type="AlphaFoldDB" id="A0AAV4BR06"/>
<accession>A0AAV4BR06</accession>
<evidence type="ECO:0000313" key="1">
    <source>
        <dbReference type="EMBL" id="GFO23035.1"/>
    </source>
</evidence>
<dbReference type="Proteomes" id="UP000735302">
    <property type="component" value="Unassembled WGS sequence"/>
</dbReference>
<evidence type="ECO:0008006" key="3">
    <source>
        <dbReference type="Google" id="ProtNLM"/>
    </source>
</evidence>
<gene>
    <name evidence="1" type="ORF">PoB_004954000</name>
</gene>
<evidence type="ECO:0000313" key="2">
    <source>
        <dbReference type="Proteomes" id="UP000735302"/>
    </source>
</evidence>
<sequence length="164" mass="18368">MSQGPTVPPPPLPRYENFVLRNYCEEKRRAASYECEPLAVTESLRVVIRKQRESKELRYQARSSLLTAEALEGYGSESVQVAVLLSDYLQNTEGVRVVVQLFPSHVGILGNDIAHGLANEELKTQPQPRNPLTLSDVRSVLRCGTSKLWSAAQLSDDERLFQAK</sequence>
<protein>
    <recommendedName>
        <fullName evidence="3">RNase H type-1 domain-containing protein</fullName>
    </recommendedName>
</protein>
<reference evidence="1 2" key="1">
    <citation type="journal article" date="2021" name="Elife">
        <title>Chloroplast acquisition without the gene transfer in kleptoplastic sea slugs, Plakobranchus ocellatus.</title>
        <authorList>
            <person name="Maeda T."/>
            <person name="Takahashi S."/>
            <person name="Yoshida T."/>
            <person name="Shimamura S."/>
            <person name="Takaki Y."/>
            <person name="Nagai Y."/>
            <person name="Toyoda A."/>
            <person name="Suzuki Y."/>
            <person name="Arimoto A."/>
            <person name="Ishii H."/>
            <person name="Satoh N."/>
            <person name="Nishiyama T."/>
            <person name="Hasebe M."/>
            <person name="Maruyama T."/>
            <person name="Minagawa J."/>
            <person name="Obokata J."/>
            <person name="Shigenobu S."/>
        </authorList>
    </citation>
    <scope>NUCLEOTIDE SEQUENCE [LARGE SCALE GENOMIC DNA]</scope>
</reference>
<proteinExistence type="predicted"/>
<keyword evidence="2" id="KW-1185">Reference proteome</keyword>